<evidence type="ECO:0000313" key="3">
    <source>
        <dbReference type="Proteomes" id="UP001401887"/>
    </source>
</evidence>
<dbReference type="Proteomes" id="UP001401887">
    <property type="component" value="Unassembled WGS sequence"/>
</dbReference>
<accession>A0ABP9WBK9</accession>
<organism evidence="2 3">
    <name type="scientific">Deinococcus carri</name>
    <dbReference type="NCBI Taxonomy" id="1211323"/>
    <lineage>
        <taxon>Bacteria</taxon>
        <taxon>Thermotogati</taxon>
        <taxon>Deinococcota</taxon>
        <taxon>Deinococci</taxon>
        <taxon>Deinococcales</taxon>
        <taxon>Deinococcaceae</taxon>
        <taxon>Deinococcus</taxon>
    </lineage>
</organism>
<protein>
    <submittedName>
        <fullName evidence="2">Uncharacterized protein</fullName>
    </submittedName>
</protein>
<feature type="compositionally biased region" description="Pro residues" evidence="1">
    <location>
        <begin position="57"/>
        <end position="68"/>
    </location>
</feature>
<sequence>MPSRDFLERRNALWARLRALSPGTPNFEAALAELGALIDWPRERVLAGLGLSEQDAPPAPGQPHPEQP</sequence>
<dbReference type="EMBL" id="BAABRP010000019">
    <property type="protein sequence ID" value="GAA5514526.1"/>
    <property type="molecule type" value="Genomic_DNA"/>
</dbReference>
<proteinExistence type="predicted"/>
<gene>
    <name evidence="2" type="ORF">Dcar01_03282</name>
</gene>
<keyword evidence="3" id="KW-1185">Reference proteome</keyword>
<evidence type="ECO:0000313" key="2">
    <source>
        <dbReference type="EMBL" id="GAA5514526.1"/>
    </source>
</evidence>
<dbReference type="RefSeq" id="WP_345467329.1">
    <property type="nucleotide sequence ID" value="NZ_BAABRP010000019.1"/>
</dbReference>
<name>A0ABP9WBK9_9DEIO</name>
<comment type="caution">
    <text evidence="2">The sequence shown here is derived from an EMBL/GenBank/DDBJ whole genome shotgun (WGS) entry which is preliminary data.</text>
</comment>
<evidence type="ECO:0000256" key="1">
    <source>
        <dbReference type="SAM" id="MobiDB-lite"/>
    </source>
</evidence>
<reference evidence="2 3" key="1">
    <citation type="submission" date="2024-02" db="EMBL/GenBank/DDBJ databases">
        <title>Deinococcus carri NBRC 110142.</title>
        <authorList>
            <person name="Ichikawa N."/>
            <person name="Katano-Makiyama Y."/>
            <person name="Hidaka K."/>
        </authorList>
    </citation>
    <scope>NUCLEOTIDE SEQUENCE [LARGE SCALE GENOMIC DNA]</scope>
    <source>
        <strain evidence="2 3">NBRC 110142</strain>
    </source>
</reference>
<feature type="region of interest" description="Disordered" evidence="1">
    <location>
        <begin position="49"/>
        <end position="68"/>
    </location>
</feature>